<gene>
    <name evidence="2" type="ORF">PGT21_031858</name>
    <name evidence="1" type="ORF">PGTUg99_009979</name>
</gene>
<sequence>MFKHHRAIFVQHSEKPSRTAEAEHNLYCISNPELIGMAKDTSLVMYSRPGIFRRDAPLSKAKSLMDIEGVKDILDAQTLTLWSRTRLVVYTQHMLAVATHINA</sequence>
<evidence type="ECO:0000313" key="1">
    <source>
        <dbReference type="EMBL" id="KAA1098973.1"/>
    </source>
</evidence>
<accession>A0A5B0PD18</accession>
<proteinExistence type="predicted"/>
<dbReference type="EMBL" id="VSWC01000041">
    <property type="protein sequence ID" value="KAA1104791.1"/>
    <property type="molecule type" value="Genomic_DNA"/>
</dbReference>
<name>A0A5B0PD18_PUCGR</name>
<comment type="caution">
    <text evidence="1">The sequence shown here is derived from an EMBL/GenBank/DDBJ whole genome shotgun (WGS) entry which is preliminary data.</text>
</comment>
<evidence type="ECO:0000313" key="2">
    <source>
        <dbReference type="EMBL" id="KAA1104791.1"/>
    </source>
</evidence>
<organism evidence="1 4">
    <name type="scientific">Puccinia graminis f. sp. tritici</name>
    <dbReference type="NCBI Taxonomy" id="56615"/>
    <lineage>
        <taxon>Eukaryota</taxon>
        <taxon>Fungi</taxon>
        <taxon>Dikarya</taxon>
        <taxon>Basidiomycota</taxon>
        <taxon>Pucciniomycotina</taxon>
        <taxon>Pucciniomycetes</taxon>
        <taxon>Pucciniales</taxon>
        <taxon>Pucciniaceae</taxon>
        <taxon>Puccinia</taxon>
    </lineage>
</organism>
<dbReference type="AlphaFoldDB" id="A0A5B0PD18"/>
<evidence type="ECO:0000313" key="4">
    <source>
        <dbReference type="Proteomes" id="UP000325313"/>
    </source>
</evidence>
<evidence type="ECO:0000313" key="3">
    <source>
        <dbReference type="Proteomes" id="UP000324748"/>
    </source>
</evidence>
<dbReference type="Proteomes" id="UP000324748">
    <property type="component" value="Unassembled WGS sequence"/>
</dbReference>
<dbReference type="EMBL" id="VDEP01000344">
    <property type="protein sequence ID" value="KAA1098973.1"/>
    <property type="molecule type" value="Genomic_DNA"/>
</dbReference>
<protein>
    <submittedName>
        <fullName evidence="1">Uncharacterized protein</fullName>
    </submittedName>
</protein>
<keyword evidence="3" id="KW-1185">Reference proteome</keyword>
<dbReference type="Proteomes" id="UP000325313">
    <property type="component" value="Unassembled WGS sequence"/>
</dbReference>
<reference evidence="3 4" key="1">
    <citation type="submission" date="2019-05" db="EMBL/GenBank/DDBJ databases">
        <title>Emergence of the Ug99 lineage of the wheat stem rust pathogen through somatic hybridization.</title>
        <authorList>
            <person name="Li F."/>
            <person name="Upadhyaya N.M."/>
            <person name="Sperschneider J."/>
            <person name="Matny O."/>
            <person name="Nguyen-Phuc H."/>
            <person name="Mago R."/>
            <person name="Raley C."/>
            <person name="Miller M.E."/>
            <person name="Silverstein K.A.T."/>
            <person name="Henningsen E."/>
            <person name="Hirsch C.D."/>
            <person name="Visser B."/>
            <person name="Pretorius Z.A."/>
            <person name="Steffenson B.J."/>
            <person name="Schwessinger B."/>
            <person name="Dodds P.N."/>
            <person name="Figueroa M."/>
        </authorList>
    </citation>
    <scope>NUCLEOTIDE SEQUENCE [LARGE SCALE GENOMIC DNA]</scope>
    <source>
        <strain evidence="2">21-0</strain>
        <strain evidence="1 4">Ug99</strain>
    </source>
</reference>